<keyword evidence="2" id="KW-1185">Reference proteome</keyword>
<dbReference type="EMBL" id="JBBPFD010000617">
    <property type="protein sequence ID" value="KAK7878106.1"/>
    <property type="molecule type" value="Genomic_DNA"/>
</dbReference>
<comment type="caution">
    <text evidence="1">The sequence shown here is derived from an EMBL/GenBank/DDBJ whole genome shotgun (WGS) entry which is preliminary data.</text>
</comment>
<evidence type="ECO:0000313" key="2">
    <source>
        <dbReference type="Proteomes" id="UP001460270"/>
    </source>
</evidence>
<accession>A0AAW0MGS2</accession>
<name>A0AAW0MGS2_9GOBI</name>
<sequence>MDVRPVRRAFSDLSERWVKCCAVIYDCGFGNGNANINNNLMRIHIEPGVYLRGEWAVFCQHYIYRTQNKETGAAGWERAANLKRPSISHGEKTRAPLLSGAEGEVVMGGRLDECEGLYPRCELLRRALDHQKTDAYSDLRQTQEMDETAALALFC</sequence>
<dbReference type="Proteomes" id="UP001460270">
    <property type="component" value="Unassembled WGS sequence"/>
</dbReference>
<proteinExistence type="predicted"/>
<gene>
    <name evidence="1" type="ORF">WMY93_031253</name>
</gene>
<evidence type="ECO:0000313" key="1">
    <source>
        <dbReference type="EMBL" id="KAK7878106.1"/>
    </source>
</evidence>
<protein>
    <submittedName>
        <fullName evidence="1">Uncharacterized protein</fullName>
    </submittedName>
</protein>
<reference evidence="2" key="1">
    <citation type="submission" date="2024-04" db="EMBL/GenBank/DDBJ databases">
        <title>Salinicola lusitanus LLJ914,a marine bacterium isolated from the Okinawa Trough.</title>
        <authorList>
            <person name="Li J."/>
        </authorList>
    </citation>
    <scope>NUCLEOTIDE SEQUENCE [LARGE SCALE GENOMIC DNA]</scope>
</reference>
<organism evidence="1 2">
    <name type="scientific">Mugilogobius chulae</name>
    <name type="common">yellowstripe goby</name>
    <dbReference type="NCBI Taxonomy" id="88201"/>
    <lineage>
        <taxon>Eukaryota</taxon>
        <taxon>Metazoa</taxon>
        <taxon>Chordata</taxon>
        <taxon>Craniata</taxon>
        <taxon>Vertebrata</taxon>
        <taxon>Euteleostomi</taxon>
        <taxon>Actinopterygii</taxon>
        <taxon>Neopterygii</taxon>
        <taxon>Teleostei</taxon>
        <taxon>Neoteleostei</taxon>
        <taxon>Acanthomorphata</taxon>
        <taxon>Gobiaria</taxon>
        <taxon>Gobiiformes</taxon>
        <taxon>Gobioidei</taxon>
        <taxon>Gobiidae</taxon>
        <taxon>Gobionellinae</taxon>
        <taxon>Mugilogobius</taxon>
    </lineage>
</organism>
<dbReference type="AlphaFoldDB" id="A0AAW0MGS2"/>